<evidence type="ECO:0000256" key="5">
    <source>
        <dbReference type="ARBA" id="ARBA00022989"/>
    </source>
</evidence>
<evidence type="ECO:0000256" key="8">
    <source>
        <dbReference type="SAM" id="Phobius"/>
    </source>
</evidence>
<evidence type="ECO:0000313" key="9">
    <source>
        <dbReference type="EMBL" id="CAI4033563.1"/>
    </source>
</evidence>
<feature type="transmembrane region" description="Helical" evidence="8">
    <location>
        <begin position="107"/>
        <end position="127"/>
    </location>
</feature>
<feature type="transmembrane region" description="Helical" evidence="8">
    <location>
        <begin position="293"/>
        <end position="312"/>
    </location>
</feature>
<evidence type="ECO:0000256" key="3">
    <source>
        <dbReference type="ARBA" id="ARBA00022475"/>
    </source>
</evidence>
<organism evidence="9 10">
    <name type="scientific">Nitrospira tepida</name>
    <dbReference type="NCBI Taxonomy" id="2973512"/>
    <lineage>
        <taxon>Bacteria</taxon>
        <taxon>Pseudomonadati</taxon>
        <taxon>Nitrospirota</taxon>
        <taxon>Nitrospiria</taxon>
        <taxon>Nitrospirales</taxon>
        <taxon>Nitrospiraceae</taxon>
        <taxon>Nitrospira</taxon>
    </lineage>
</organism>
<proteinExistence type="predicted"/>
<dbReference type="EMBL" id="OX365700">
    <property type="protein sequence ID" value="CAI4033563.1"/>
    <property type="molecule type" value="Genomic_DNA"/>
</dbReference>
<reference evidence="9" key="1">
    <citation type="submission" date="2022-10" db="EMBL/GenBank/DDBJ databases">
        <authorList>
            <person name="Koch H."/>
        </authorList>
    </citation>
    <scope>NUCLEOTIDE SEQUENCE</scope>
    <source>
        <strain evidence="9">DNF</strain>
    </source>
</reference>
<dbReference type="Pfam" id="PF05977">
    <property type="entry name" value="MFS_3"/>
    <property type="match status" value="1"/>
</dbReference>
<keyword evidence="10" id="KW-1185">Reference proteome</keyword>
<dbReference type="GO" id="GO:0005886">
    <property type="term" value="C:plasma membrane"/>
    <property type="evidence" value="ECO:0007669"/>
    <property type="project" value="UniProtKB-SubCell"/>
</dbReference>
<accession>A0AA86N2E9</accession>
<evidence type="ECO:0000256" key="4">
    <source>
        <dbReference type="ARBA" id="ARBA00022692"/>
    </source>
</evidence>
<dbReference type="AlphaFoldDB" id="A0AA86N2E9"/>
<feature type="transmembrane region" description="Helical" evidence="8">
    <location>
        <begin position="171"/>
        <end position="196"/>
    </location>
</feature>
<evidence type="ECO:0000313" key="10">
    <source>
        <dbReference type="Proteomes" id="UP001179121"/>
    </source>
</evidence>
<dbReference type="SUPFAM" id="SSF103473">
    <property type="entry name" value="MFS general substrate transporter"/>
    <property type="match status" value="1"/>
</dbReference>
<evidence type="ECO:0000256" key="1">
    <source>
        <dbReference type="ARBA" id="ARBA00004651"/>
    </source>
</evidence>
<feature type="transmembrane region" description="Helical" evidence="8">
    <location>
        <begin position="324"/>
        <end position="342"/>
    </location>
</feature>
<keyword evidence="5 8" id="KW-1133">Transmembrane helix</keyword>
<sequence>MAIETQARKDKMNQGPSQTVEPAAEPESASKGGGWLLLRTRDFGLLFWGQLTSQIGDSLSKVALLWFVYQMTGSALKMAVIGLLQTVPPLVLGPVIGVYLDRLPTKTTMIVVDLLRAVLVMLIPGLYALDLLTLERLYVLVFCVAVVSMIFGPALASAVPQIVRREQLTSANALLQGTANIGVLIGPAISGLGIVLIGAQNVLYVDAATFLVSALCLMPIRMRIRAAADPVSEAKRSFREDLLAGFRFVFIQHRTITALMLTATLYSLGVSAFVFMLPVFAEQALNVGPLELGWLWSSLGIGMLAGSAWLASRKHQATANGFKMISSSMTVGGVAVCGLSMLPTPLVATGLIVIIGGSTALFMPIVWGVLQELTPEPLLGRVFTTFSTGGMASAMAGMAGFGWAADTMGPGICLVGIGLVLLVTACVAAGCSRVHYPAGDRKQEGEALAA</sequence>
<gene>
    <name evidence="9" type="ORF">DNFV4_04004</name>
</gene>
<feature type="region of interest" description="Disordered" evidence="7">
    <location>
        <begin position="1"/>
        <end position="31"/>
    </location>
</feature>
<protein>
    <submittedName>
        <fullName evidence="9">MFS transporter</fullName>
    </submittedName>
</protein>
<feature type="transmembrane region" description="Helical" evidence="8">
    <location>
        <begin position="75"/>
        <end position="100"/>
    </location>
</feature>
<dbReference type="RefSeq" id="WP_289270873.1">
    <property type="nucleotide sequence ID" value="NZ_OX365700.1"/>
</dbReference>
<feature type="transmembrane region" description="Helical" evidence="8">
    <location>
        <begin position="139"/>
        <end position="159"/>
    </location>
</feature>
<evidence type="ECO:0000256" key="6">
    <source>
        <dbReference type="ARBA" id="ARBA00023136"/>
    </source>
</evidence>
<keyword evidence="3" id="KW-1003">Cell membrane</keyword>
<feature type="transmembrane region" description="Helical" evidence="8">
    <location>
        <begin position="256"/>
        <end position="281"/>
    </location>
</feature>
<feature type="compositionally biased region" description="Basic and acidic residues" evidence="7">
    <location>
        <begin position="1"/>
        <end position="12"/>
    </location>
</feature>
<dbReference type="InterPro" id="IPR036259">
    <property type="entry name" value="MFS_trans_sf"/>
</dbReference>
<feature type="transmembrane region" description="Helical" evidence="8">
    <location>
        <begin position="382"/>
        <end position="403"/>
    </location>
</feature>
<feature type="transmembrane region" description="Helical" evidence="8">
    <location>
        <begin position="409"/>
        <end position="431"/>
    </location>
</feature>
<name>A0AA86N2E9_9BACT</name>
<keyword evidence="6 8" id="KW-0472">Membrane</keyword>
<dbReference type="PANTHER" id="PTHR23513:SF6">
    <property type="entry name" value="MAJOR FACILITATOR SUPERFAMILY ASSOCIATED DOMAIN-CONTAINING PROTEIN"/>
    <property type="match status" value="1"/>
</dbReference>
<keyword evidence="2" id="KW-0813">Transport</keyword>
<dbReference type="PANTHER" id="PTHR23513">
    <property type="entry name" value="INTEGRAL MEMBRANE EFFLUX PROTEIN-RELATED"/>
    <property type="match status" value="1"/>
</dbReference>
<dbReference type="Proteomes" id="UP001179121">
    <property type="component" value="Chromosome"/>
</dbReference>
<evidence type="ECO:0000256" key="7">
    <source>
        <dbReference type="SAM" id="MobiDB-lite"/>
    </source>
</evidence>
<dbReference type="InterPro" id="IPR010290">
    <property type="entry name" value="TM_effector"/>
</dbReference>
<feature type="transmembrane region" description="Helical" evidence="8">
    <location>
        <begin position="348"/>
        <end position="370"/>
    </location>
</feature>
<keyword evidence="4 8" id="KW-0812">Transmembrane</keyword>
<dbReference type="KEGG" id="nti:DNFV4_04004"/>
<evidence type="ECO:0000256" key="2">
    <source>
        <dbReference type="ARBA" id="ARBA00022448"/>
    </source>
</evidence>
<dbReference type="CDD" id="cd06173">
    <property type="entry name" value="MFS_MefA_like"/>
    <property type="match status" value="1"/>
</dbReference>
<dbReference type="Gene3D" id="1.20.1250.20">
    <property type="entry name" value="MFS general substrate transporter like domains"/>
    <property type="match status" value="1"/>
</dbReference>
<comment type="subcellular location">
    <subcellularLocation>
        <location evidence="1">Cell membrane</location>
        <topology evidence="1">Multi-pass membrane protein</topology>
    </subcellularLocation>
</comment>